<dbReference type="OMA" id="HSTPYKA"/>
<dbReference type="EMBL" id="KB445641">
    <property type="protein sequence ID" value="EMD65543.1"/>
    <property type="molecule type" value="Genomic_DNA"/>
</dbReference>
<name>M2SE47_COCSN</name>
<protein>
    <submittedName>
        <fullName evidence="2">Uncharacterized protein</fullName>
    </submittedName>
</protein>
<evidence type="ECO:0000256" key="1">
    <source>
        <dbReference type="SAM" id="MobiDB-lite"/>
    </source>
</evidence>
<dbReference type="KEGG" id="bsc:COCSADRAFT_170023"/>
<keyword evidence="3" id="KW-1185">Reference proteome</keyword>
<accession>M2SE47</accession>
<dbReference type="Proteomes" id="UP000016934">
    <property type="component" value="Unassembled WGS sequence"/>
</dbReference>
<organism evidence="2 3">
    <name type="scientific">Cochliobolus sativus (strain ND90Pr / ATCC 201652)</name>
    <name type="common">Common root rot and spot blotch fungus</name>
    <name type="synonym">Bipolaris sorokiniana</name>
    <dbReference type="NCBI Taxonomy" id="665912"/>
    <lineage>
        <taxon>Eukaryota</taxon>
        <taxon>Fungi</taxon>
        <taxon>Dikarya</taxon>
        <taxon>Ascomycota</taxon>
        <taxon>Pezizomycotina</taxon>
        <taxon>Dothideomycetes</taxon>
        <taxon>Pleosporomycetidae</taxon>
        <taxon>Pleosporales</taxon>
        <taxon>Pleosporineae</taxon>
        <taxon>Pleosporaceae</taxon>
        <taxon>Bipolaris</taxon>
    </lineage>
</organism>
<sequence length="97" mass="10444">MDMLVSVVIGTSICLVFLVWLTASATLARSAKPHPTSIPTRSHSTPYKATLLRLLATASQPPPNNKPSFCLPHKTKTIKQPPSPPRPSSLPSHPLTL</sequence>
<dbReference type="HOGENOM" id="CLU_183178_0_0_1"/>
<dbReference type="OrthoDB" id="10459833at2759"/>
<feature type="region of interest" description="Disordered" evidence="1">
    <location>
        <begin position="58"/>
        <end position="97"/>
    </location>
</feature>
<reference evidence="3" key="2">
    <citation type="journal article" date="2013" name="PLoS Genet.">
        <title>Comparative genome structure, secondary metabolite, and effector coding capacity across Cochliobolus pathogens.</title>
        <authorList>
            <person name="Condon B.J."/>
            <person name="Leng Y."/>
            <person name="Wu D."/>
            <person name="Bushley K.E."/>
            <person name="Ohm R.A."/>
            <person name="Otillar R."/>
            <person name="Martin J."/>
            <person name="Schackwitz W."/>
            <person name="Grimwood J."/>
            <person name="MohdZainudin N."/>
            <person name="Xue C."/>
            <person name="Wang R."/>
            <person name="Manning V.A."/>
            <person name="Dhillon B."/>
            <person name="Tu Z.J."/>
            <person name="Steffenson B.J."/>
            <person name="Salamov A."/>
            <person name="Sun H."/>
            <person name="Lowry S."/>
            <person name="LaButti K."/>
            <person name="Han J."/>
            <person name="Copeland A."/>
            <person name="Lindquist E."/>
            <person name="Barry K."/>
            <person name="Schmutz J."/>
            <person name="Baker S.E."/>
            <person name="Ciuffetti L.M."/>
            <person name="Grigoriev I.V."/>
            <person name="Zhong S."/>
            <person name="Turgeon B.G."/>
        </authorList>
    </citation>
    <scope>NUCLEOTIDE SEQUENCE [LARGE SCALE GENOMIC DNA]</scope>
    <source>
        <strain evidence="3">ND90Pr / ATCC 201652</strain>
    </source>
</reference>
<dbReference type="RefSeq" id="XP_007698660.1">
    <property type="nucleotide sequence ID" value="XM_007700470.1"/>
</dbReference>
<proteinExistence type="predicted"/>
<evidence type="ECO:0000313" key="3">
    <source>
        <dbReference type="Proteomes" id="UP000016934"/>
    </source>
</evidence>
<reference evidence="2 3" key="1">
    <citation type="journal article" date="2012" name="PLoS Pathog.">
        <title>Diverse lifestyles and strategies of plant pathogenesis encoded in the genomes of eighteen Dothideomycetes fungi.</title>
        <authorList>
            <person name="Ohm R.A."/>
            <person name="Feau N."/>
            <person name="Henrissat B."/>
            <person name="Schoch C.L."/>
            <person name="Horwitz B.A."/>
            <person name="Barry K.W."/>
            <person name="Condon B.J."/>
            <person name="Copeland A.C."/>
            <person name="Dhillon B."/>
            <person name="Glaser F."/>
            <person name="Hesse C.N."/>
            <person name="Kosti I."/>
            <person name="LaButti K."/>
            <person name="Lindquist E.A."/>
            <person name="Lucas S."/>
            <person name="Salamov A.A."/>
            <person name="Bradshaw R.E."/>
            <person name="Ciuffetti L."/>
            <person name="Hamelin R.C."/>
            <person name="Kema G.H.J."/>
            <person name="Lawrence C."/>
            <person name="Scott J.A."/>
            <person name="Spatafora J.W."/>
            <person name="Turgeon B.G."/>
            <person name="de Wit P.J.G.M."/>
            <person name="Zhong S."/>
            <person name="Goodwin S.B."/>
            <person name="Grigoriev I.V."/>
        </authorList>
    </citation>
    <scope>NUCLEOTIDE SEQUENCE [LARGE SCALE GENOMIC DNA]</scope>
    <source>
        <strain evidence="3">ND90Pr / ATCC 201652</strain>
    </source>
</reference>
<dbReference type="AlphaFoldDB" id="M2SE47"/>
<dbReference type="GeneID" id="19132665"/>
<evidence type="ECO:0000313" key="2">
    <source>
        <dbReference type="EMBL" id="EMD65543.1"/>
    </source>
</evidence>
<gene>
    <name evidence="2" type="ORF">COCSADRAFT_170023</name>
</gene>